<evidence type="ECO:0000256" key="3">
    <source>
        <dbReference type="PROSITE-ProRule" id="PRU00284"/>
    </source>
</evidence>
<evidence type="ECO:0000256" key="4">
    <source>
        <dbReference type="SAM" id="Coils"/>
    </source>
</evidence>
<dbReference type="GO" id="GO:0016020">
    <property type="term" value="C:membrane"/>
    <property type="evidence" value="ECO:0007669"/>
    <property type="project" value="InterPro"/>
</dbReference>
<keyword evidence="10" id="KW-1185">Reference proteome</keyword>
<dbReference type="SUPFAM" id="SSF58104">
    <property type="entry name" value="Methyl-accepting chemotaxis protein (MCP) signaling domain"/>
    <property type="match status" value="1"/>
</dbReference>
<feature type="domain" description="HAMP" evidence="7">
    <location>
        <begin position="305"/>
        <end position="358"/>
    </location>
</feature>
<dbReference type="PROSITE" id="PS50111">
    <property type="entry name" value="CHEMOTAXIS_TRANSDUC_2"/>
    <property type="match status" value="1"/>
</dbReference>
<dbReference type="Pfam" id="PF00015">
    <property type="entry name" value="MCPsignal"/>
    <property type="match status" value="1"/>
</dbReference>
<feature type="transmembrane region" description="Helical" evidence="5">
    <location>
        <begin position="284"/>
        <end position="304"/>
    </location>
</feature>
<dbReference type="Proteomes" id="UP000305451">
    <property type="component" value="Unassembled WGS sequence"/>
</dbReference>
<dbReference type="InterPro" id="IPR004089">
    <property type="entry name" value="MCPsignal_dom"/>
</dbReference>
<feature type="domain" description="HBM" evidence="8">
    <location>
        <begin position="44"/>
        <end position="271"/>
    </location>
</feature>
<feature type="domain" description="Methyl-accepting transducer" evidence="6">
    <location>
        <begin position="399"/>
        <end position="635"/>
    </location>
</feature>
<organism evidence="9 10">
    <name type="scientific">Marinicauda pacifica</name>
    <dbReference type="NCBI Taxonomy" id="1133559"/>
    <lineage>
        <taxon>Bacteria</taxon>
        <taxon>Pseudomonadati</taxon>
        <taxon>Pseudomonadota</taxon>
        <taxon>Alphaproteobacteria</taxon>
        <taxon>Maricaulales</taxon>
        <taxon>Maricaulaceae</taxon>
        <taxon>Marinicauda</taxon>
    </lineage>
</organism>
<dbReference type="SMART" id="SM01358">
    <property type="entry name" value="HBM"/>
    <property type="match status" value="1"/>
</dbReference>
<reference evidence="9 10" key="1">
    <citation type="journal article" date="2013" name="Int. J. Syst. Evol. Microbiol.">
        <title>Marinicauda pacifica gen. nov., sp. nov., a prosthecate alphaproteobacterium of the family Hyphomonadaceae isolated from deep seawater.</title>
        <authorList>
            <person name="Zhang X.Y."/>
            <person name="Li G.W."/>
            <person name="Wang C.S."/>
            <person name="Zhang Y.J."/>
            <person name="Xu X.W."/>
            <person name="Li H."/>
            <person name="Liu A."/>
            <person name="Liu C."/>
            <person name="Xie B.B."/>
            <person name="Qin Q.L."/>
            <person name="Xu Z."/>
            <person name="Chen X.L."/>
            <person name="Zhou B.C."/>
            <person name="Zhang Y.Z."/>
        </authorList>
    </citation>
    <scope>NUCLEOTIDE SEQUENCE [LARGE SCALE GENOMIC DNA]</scope>
    <source>
        <strain evidence="9 10">P-1 km-3</strain>
    </source>
</reference>
<keyword evidence="5" id="KW-0472">Membrane</keyword>
<dbReference type="InterPro" id="IPR003660">
    <property type="entry name" value="HAMP_dom"/>
</dbReference>
<evidence type="ECO:0000313" key="9">
    <source>
        <dbReference type="EMBL" id="TGY94170.1"/>
    </source>
</evidence>
<evidence type="ECO:0000259" key="7">
    <source>
        <dbReference type="PROSITE" id="PS50885"/>
    </source>
</evidence>
<dbReference type="Gene3D" id="6.10.340.10">
    <property type="match status" value="1"/>
</dbReference>
<dbReference type="SMART" id="SM00304">
    <property type="entry name" value="HAMP"/>
    <property type="match status" value="1"/>
</dbReference>
<evidence type="ECO:0000256" key="1">
    <source>
        <dbReference type="ARBA" id="ARBA00023224"/>
    </source>
</evidence>
<dbReference type="RefSeq" id="WP_135943365.1">
    <property type="nucleotide sequence ID" value="NZ_BMEI01000001.1"/>
</dbReference>
<proteinExistence type="inferred from homology"/>
<dbReference type="AlphaFoldDB" id="A0A4S2HDP8"/>
<dbReference type="PANTHER" id="PTHR32089:SF112">
    <property type="entry name" value="LYSOZYME-LIKE PROTEIN-RELATED"/>
    <property type="match status" value="1"/>
</dbReference>
<keyword evidence="1 3" id="KW-0807">Transducer</keyword>
<name>A0A4S2HDP8_9PROT</name>
<dbReference type="SMART" id="SM00283">
    <property type="entry name" value="MA"/>
    <property type="match status" value="1"/>
</dbReference>
<feature type="coiled-coil region" evidence="4">
    <location>
        <begin position="356"/>
        <end position="413"/>
    </location>
</feature>
<dbReference type="GO" id="GO:0007165">
    <property type="term" value="P:signal transduction"/>
    <property type="evidence" value="ECO:0007669"/>
    <property type="project" value="UniProtKB-KW"/>
</dbReference>
<keyword evidence="5" id="KW-1133">Transmembrane helix</keyword>
<keyword evidence="4" id="KW-0175">Coiled coil</keyword>
<dbReference type="Pfam" id="PF00672">
    <property type="entry name" value="HAMP"/>
    <property type="match status" value="1"/>
</dbReference>
<protein>
    <submittedName>
        <fullName evidence="9">HAMP domain-containing protein</fullName>
    </submittedName>
</protein>
<evidence type="ECO:0000256" key="5">
    <source>
        <dbReference type="SAM" id="Phobius"/>
    </source>
</evidence>
<accession>A0A4S2HDP8</accession>
<evidence type="ECO:0000259" key="6">
    <source>
        <dbReference type="PROSITE" id="PS50111"/>
    </source>
</evidence>
<comment type="similarity">
    <text evidence="2">Belongs to the methyl-accepting chemotaxis (MCP) protein family.</text>
</comment>
<dbReference type="PROSITE" id="PS51753">
    <property type="entry name" value="HBM"/>
    <property type="match status" value="1"/>
</dbReference>
<dbReference type="PANTHER" id="PTHR32089">
    <property type="entry name" value="METHYL-ACCEPTING CHEMOTAXIS PROTEIN MCPB"/>
    <property type="match status" value="1"/>
</dbReference>
<evidence type="ECO:0000313" key="10">
    <source>
        <dbReference type="Proteomes" id="UP000305451"/>
    </source>
</evidence>
<gene>
    <name evidence="9" type="ORF">E5162_02505</name>
</gene>
<comment type="caution">
    <text evidence="9">The sequence shown here is derived from an EMBL/GenBank/DDBJ whole genome shotgun (WGS) entry which is preliminary data.</text>
</comment>
<keyword evidence="5" id="KW-0812">Transmembrane</keyword>
<sequence>MHKLTLRQQLVGGFLLVAILTTIVGAIGFFGTRGLATTFTQYRATARQSLLVDEVNGDLATARLDGFRWRANGDPAIAQQFEARIAELIELLDEAELSAQIPEAEAYLAAFRQARSQQAIRDTQAEIMAESGLQGRIALTGVTESAYADGDTEASFFASLAKEHLLLARLNAERFLVSNLSEDAQRARSEIDLARGSLATLLPLLQNPERRALTMEAQQQIDLYAQAVDATVTAILTRNQYLAEMDAIGPAISAAAGERRAANLERQNTLGPQAQADAERTQTLVLAAVIAGALAAIALGLVFAGQISRALGKITTKMGLLADGDTSIEIEGANRADEIGHMARALEIFRDNTIKMEEARAEASQAETRAQQARREAALKMADAFESSVGGIVQALAKASEGLEANARELNSAVSQSGTRSSSVAAAAVQASAGVEAVASAAEELTASIQEVSSQVSSAATAARSSSDHARVSSEQLDRLNEAIVGVDEIIRSITGVAEQTNLLALNATIEAARAGEAGKGFAVVASEVKTLARQTQTLTDEIDSQLKKIGQAATDAIGSTREIIGRIREIDDTSSALAAAVEEQTSATSEISASAQQAALGARTVSGDITGVQSAVSDSEKVARTVDQAASALRAHSDTLQREVADFLQNVRAA</sequence>
<dbReference type="Gene3D" id="1.10.287.950">
    <property type="entry name" value="Methyl-accepting chemotaxis protein"/>
    <property type="match status" value="1"/>
</dbReference>
<evidence type="ECO:0000256" key="2">
    <source>
        <dbReference type="ARBA" id="ARBA00029447"/>
    </source>
</evidence>
<evidence type="ECO:0000259" key="8">
    <source>
        <dbReference type="PROSITE" id="PS51753"/>
    </source>
</evidence>
<dbReference type="OrthoDB" id="369026at2"/>
<dbReference type="InterPro" id="IPR032255">
    <property type="entry name" value="HBM"/>
</dbReference>
<dbReference type="PROSITE" id="PS50885">
    <property type="entry name" value="HAMP"/>
    <property type="match status" value="1"/>
</dbReference>
<dbReference type="EMBL" id="SRXV01000001">
    <property type="protein sequence ID" value="TGY94170.1"/>
    <property type="molecule type" value="Genomic_DNA"/>
</dbReference>